<dbReference type="InterPro" id="IPR057693">
    <property type="entry name" value="DUF7933"/>
</dbReference>
<feature type="domain" description="DUF7507" evidence="5">
    <location>
        <begin position="1146"/>
        <end position="1240"/>
    </location>
</feature>
<evidence type="ECO:0000259" key="5">
    <source>
        <dbReference type="Pfam" id="PF24346"/>
    </source>
</evidence>
<evidence type="ECO:0000259" key="3">
    <source>
        <dbReference type="Pfam" id="PF01345"/>
    </source>
</evidence>
<feature type="domain" description="DUF6923" evidence="4">
    <location>
        <begin position="329"/>
        <end position="543"/>
    </location>
</feature>
<dbReference type="Pfam" id="PF21959">
    <property type="entry name" value="DUF6923"/>
    <property type="match status" value="1"/>
</dbReference>
<gene>
    <name evidence="7" type="ORF">N8A98_03515</name>
</gene>
<feature type="domain" description="DUF7507" evidence="5">
    <location>
        <begin position="1017"/>
        <end position="1118"/>
    </location>
</feature>
<feature type="domain" description="DUF11" evidence="3">
    <location>
        <begin position="551"/>
        <end position="673"/>
    </location>
</feature>
<dbReference type="InterPro" id="IPR051172">
    <property type="entry name" value="Chlamydia_OmcB"/>
</dbReference>
<dbReference type="NCBIfam" id="TIGR01451">
    <property type="entry name" value="B_ant_repeat"/>
    <property type="match status" value="7"/>
</dbReference>
<dbReference type="SUPFAM" id="SSF63829">
    <property type="entry name" value="Calcium-dependent phosphotriesterase"/>
    <property type="match status" value="1"/>
</dbReference>
<feature type="region of interest" description="Disordered" evidence="1">
    <location>
        <begin position="982"/>
        <end position="1017"/>
    </location>
</feature>
<feature type="domain" description="DUF7507" evidence="5">
    <location>
        <begin position="678"/>
        <end position="779"/>
    </location>
</feature>
<evidence type="ECO:0000313" key="8">
    <source>
        <dbReference type="Proteomes" id="UP001061862"/>
    </source>
</evidence>
<dbReference type="Pfam" id="PF01345">
    <property type="entry name" value="DUF11"/>
    <property type="match status" value="2"/>
</dbReference>
<feature type="compositionally biased region" description="Polar residues" evidence="1">
    <location>
        <begin position="982"/>
        <end position="991"/>
    </location>
</feature>
<keyword evidence="2" id="KW-0732">Signal</keyword>
<keyword evidence="8" id="KW-1185">Reference proteome</keyword>
<dbReference type="Gene3D" id="2.60.40.10">
    <property type="entry name" value="Immunoglobulins"/>
    <property type="match status" value="5"/>
</dbReference>
<feature type="domain" description="DUF7507" evidence="5">
    <location>
        <begin position="904"/>
        <end position="1005"/>
    </location>
</feature>
<dbReference type="RefSeq" id="WP_262169202.1">
    <property type="nucleotide sequence ID" value="NZ_CP104965.1"/>
</dbReference>
<dbReference type="InterPro" id="IPR001434">
    <property type="entry name" value="OmcB-like_DUF11"/>
</dbReference>
<evidence type="ECO:0000259" key="6">
    <source>
        <dbReference type="Pfam" id="PF25564"/>
    </source>
</evidence>
<organism evidence="7 8">
    <name type="scientific">Devosia neptuniae</name>
    <dbReference type="NCBI Taxonomy" id="191302"/>
    <lineage>
        <taxon>Bacteria</taxon>
        <taxon>Pseudomonadati</taxon>
        <taxon>Pseudomonadota</taxon>
        <taxon>Alphaproteobacteria</taxon>
        <taxon>Hyphomicrobiales</taxon>
        <taxon>Devosiaceae</taxon>
        <taxon>Devosia</taxon>
    </lineage>
</organism>
<evidence type="ECO:0008006" key="9">
    <source>
        <dbReference type="Google" id="ProtNLM"/>
    </source>
</evidence>
<dbReference type="PANTHER" id="PTHR34819:SF3">
    <property type="entry name" value="CELL SURFACE PROTEIN"/>
    <property type="match status" value="1"/>
</dbReference>
<feature type="domain" description="DUF7933" evidence="6">
    <location>
        <begin position="195"/>
        <end position="312"/>
    </location>
</feature>
<dbReference type="PANTHER" id="PTHR34819">
    <property type="entry name" value="LARGE CYSTEINE-RICH PERIPLASMIC PROTEIN OMCB"/>
    <property type="match status" value="1"/>
</dbReference>
<proteinExistence type="predicted"/>
<dbReference type="Pfam" id="PF24346">
    <property type="entry name" value="DUF7507"/>
    <property type="match status" value="5"/>
</dbReference>
<protein>
    <recommendedName>
        <fullName evidence="9">DUF11 domain-containing protein</fullName>
    </recommendedName>
</protein>
<feature type="compositionally biased region" description="Low complexity" evidence="1">
    <location>
        <begin position="992"/>
        <end position="1017"/>
    </location>
</feature>
<evidence type="ECO:0000259" key="4">
    <source>
        <dbReference type="Pfam" id="PF21959"/>
    </source>
</evidence>
<dbReference type="InterPro" id="IPR055354">
    <property type="entry name" value="DUF7507"/>
</dbReference>
<dbReference type="Proteomes" id="UP001061862">
    <property type="component" value="Chromosome"/>
</dbReference>
<dbReference type="Pfam" id="PF25564">
    <property type="entry name" value="DUF7933"/>
    <property type="match status" value="1"/>
</dbReference>
<accession>A0ABY6CDH1</accession>
<evidence type="ECO:0000256" key="2">
    <source>
        <dbReference type="SAM" id="SignalP"/>
    </source>
</evidence>
<feature type="signal peptide" evidence="2">
    <location>
        <begin position="1"/>
        <end position="29"/>
    </location>
</feature>
<dbReference type="InterPro" id="IPR047589">
    <property type="entry name" value="DUF11_rpt"/>
</dbReference>
<feature type="domain" description="DUF7507" evidence="5">
    <location>
        <begin position="791"/>
        <end position="892"/>
    </location>
</feature>
<feature type="compositionally biased region" description="Low complexity" evidence="1">
    <location>
        <begin position="890"/>
        <end position="901"/>
    </location>
</feature>
<feature type="region of interest" description="Disordered" evidence="1">
    <location>
        <begin position="651"/>
        <end position="679"/>
    </location>
</feature>
<reference evidence="7 8" key="1">
    <citation type="submission" date="2022-09" db="EMBL/GenBank/DDBJ databases">
        <title>Interaction between co-microsymbionts with complementary sets of symbiotic genes in legume-rhizobium systems.</title>
        <authorList>
            <person name="Safronova V."/>
            <person name="Sazanova A."/>
            <person name="Afonin A."/>
            <person name="Chirak E."/>
        </authorList>
    </citation>
    <scope>NUCLEOTIDE SEQUENCE [LARGE SCALE GENOMIC DNA]</scope>
    <source>
        <strain evidence="7 8">A18/4-1</strain>
    </source>
</reference>
<sequence>MPGRKIAARLITAAALLAAPVMWASEAHAQVVFNEPFGPTGQLPTTVSTADGNWALASCLNGRIILDTNFNPTHMLHHNSDNCAYTPGQAVWRNVVPIPAVPGRSYVFSYRSTRLNTVSDPILSQSIETNAGGSVAIGSISNGAWPAPGVWLSRSVAFTAGAGTTSLTLRVNNANTTGGGNDFLMDDMVLLDVTPQLSKAFSPASLGVGGSSTLTFTITNAAELGAKNGWSFTDTLPAGLTVASADIATNCPSGVLTAPIGASAISLSGNLTAGLASCTATIPVTANTAGAYTNGASNITSSVGLNPPTTSTSVTFNTQPNFACNANMYLAQSSGGPTTLFQFDSSNNPFIYNALGTSAPNYNAIGFNPADGYIYGATQVAGITHLLRIGSNGLATDLGAITGGGINATTGGFQNGEIGTDGVYYLYNQIKGLYRVNLTTRVAVAVPLSRPPETSDLAWYNGLLYGVETNGQLVSIHPSTGAVTNIGTAQTPRTFGAMISASNGIFAADNAGGFFRINPTTGATTLISSSPSSVGNDGAKCATTPLTFAGDLSITKTDNVPAYSPGTDTTYTIVVSNSGPFGVQGATVEDPLPAGITTANWTCVGAGGGICGAPSGTGGISSTVSLPVGGTATYTLTMSVPVGFTGDLVNTASVTSPPDSPDSNPGGNTATDTNVPQAPAMTIVKTGTLNDLDGDGLLDLGETINYTFRVTNTGNVPLSGVTVSDPLVTVNQGPQTLAPGGAFTFTASYTPSQADIDNGSVVNTASGTGTDPSGGTITSPPDTVVVPPDQTPGLTIVKTGTLNDLDGDALIDLGETISYSFLVTNTGTLTMSNVMVNDPLVTIDQGPQTLAPGASFTFTATYTPTQADIDTGAVTNTASATGTEPGGGTTESPPDTVTVPPDQTPGLTIVKTGTLNDLDGDGLLDLGETISYAFLVRNTGTVTQTNVSVDDPLVTIDQGPQTLAPGGSFTFTATYTPTQADIDNGSVVNTASGTGTDPGGSTTTSPPDTVTVPPDQTPGLTVVKTGTLNDLDGDNLLDAGETISYAFLVRNTGTVTLTNVMVEDPLVTIDQGPQTLAPGAIFTFTARYTPTQADVDNGSVVNTATATGTPPSGPPITSPPDTVTIPPSPVSLGTVKTGVFNDLDGDGNASLGDTITYTILITNEGGQTANGVWPLDAGPTFNGRPAANSLSTFEPGPVTLAPGQSQAFTATYVLDQTDIDNAAGLADGVANTARAQGSFNGINVPSSTARSEVTIPAAASGDISVAKIALRRQIRRGEEAPFAITVTNHAGSSATGLTIVDTLPSGFRYVEGSATIGGVAATPVIDGRRVVFEGINVPANAAVEIRLRMLALSSAGPGEHVNRASVTDAAGNPLAPDATATVEIMIEPVFDCSEIIGRVFDDKNRNGYQDEGELGLPGVRLATVKGWLVTTDAHGRFHVACAALPDQRIGSNFIMKLDPRTLPSGYRLTTENPRVVRLTAGKMTSLDFGVAIGRVVRLDLQDQAFEPGSTELLPQWAAGVDQLIEVLDEEQSVLRLSYIDPGADPELAEERLRQVSDLIRDRWERLSGQYRLEIEMRVETGL</sequence>
<dbReference type="InterPro" id="IPR013783">
    <property type="entry name" value="Ig-like_fold"/>
</dbReference>
<dbReference type="InterPro" id="IPR054215">
    <property type="entry name" value="DUF6923"/>
</dbReference>
<feature type="domain" description="DUF11" evidence="3">
    <location>
        <begin position="1262"/>
        <end position="1382"/>
    </location>
</feature>
<evidence type="ECO:0000256" key="1">
    <source>
        <dbReference type="SAM" id="MobiDB-lite"/>
    </source>
</evidence>
<feature type="region of interest" description="Disordered" evidence="1">
    <location>
        <begin position="876"/>
        <end position="901"/>
    </location>
</feature>
<dbReference type="SUPFAM" id="SSF117074">
    <property type="entry name" value="Hypothetical protein PA1324"/>
    <property type="match status" value="1"/>
</dbReference>
<evidence type="ECO:0000313" key="7">
    <source>
        <dbReference type="EMBL" id="UXN70279.1"/>
    </source>
</evidence>
<feature type="chain" id="PRO_5047509079" description="DUF11 domain-containing protein" evidence="2">
    <location>
        <begin position="30"/>
        <end position="1582"/>
    </location>
</feature>
<name>A0ABY6CDH1_9HYPH</name>
<dbReference type="EMBL" id="CP104965">
    <property type="protein sequence ID" value="UXN70279.1"/>
    <property type="molecule type" value="Genomic_DNA"/>
</dbReference>